<evidence type="ECO:0000256" key="1">
    <source>
        <dbReference type="SAM" id="MobiDB-lite"/>
    </source>
</evidence>
<reference evidence="2" key="1">
    <citation type="submission" date="2022-12" db="EMBL/GenBank/DDBJ databases">
        <authorList>
            <person name="Petersen C."/>
        </authorList>
    </citation>
    <scope>NUCLEOTIDE SEQUENCE</scope>
    <source>
        <strain evidence="2">IBT 29677</strain>
    </source>
</reference>
<protein>
    <submittedName>
        <fullName evidence="2">Uncharacterized protein</fullName>
    </submittedName>
</protein>
<dbReference type="RefSeq" id="XP_056492919.1">
    <property type="nucleotide sequence ID" value="XM_056627124.1"/>
</dbReference>
<comment type="caution">
    <text evidence="2">The sequence shown here is derived from an EMBL/GenBank/DDBJ whole genome shotgun (WGS) entry which is preliminary data.</text>
</comment>
<proteinExistence type="predicted"/>
<gene>
    <name evidence="2" type="ORF">N7509_002487</name>
</gene>
<feature type="compositionally biased region" description="Polar residues" evidence="1">
    <location>
        <begin position="142"/>
        <end position="154"/>
    </location>
</feature>
<keyword evidence="3" id="KW-1185">Reference proteome</keyword>
<sequence>MMVYDHDVKELTAPIRGENNLGAQPKIISQRTVYNASGGSQVHSMIELEVTLLDRKSRRMCPWERVPAIVQDGYYIRHRSERLDGPWTRARFYTMNQPDGSLCTQIANDKSSLAVKRITQKEIKPLVSQPASASQPYDVGSPLSSVSPRSTPERANTPIKEQIAQTFHKESRS</sequence>
<dbReference type="EMBL" id="JAPZBU010000004">
    <property type="protein sequence ID" value="KAJ5408604.1"/>
    <property type="molecule type" value="Genomic_DNA"/>
</dbReference>
<dbReference type="Proteomes" id="UP001147747">
    <property type="component" value="Unassembled WGS sequence"/>
</dbReference>
<name>A0A9W9W972_9EURO</name>
<feature type="region of interest" description="Disordered" evidence="1">
    <location>
        <begin position="126"/>
        <end position="173"/>
    </location>
</feature>
<dbReference type="AlphaFoldDB" id="A0A9W9W972"/>
<evidence type="ECO:0000313" key="2">
    <source>
        <dbReference type="EMBL" id="KAJ5408604.1"/>
    </source>
</evidence>
<accession>A0A9W9W972</accession>
<reference evidence="2" key="2">
    <citation type="journal article" date="2023" name="IMA Fungus">
        <title>Comparative genomic study of the Penicillium genus elucidates a diverse pangenome and 15 lateral gene transfer events.</title>
        <authorList>
            <person name="Petersen C."/>
            <person name="Sorensen T."/>
            <person name="Nielsen M.R."/>
            <person name="Sondergaard T.E."/>
            <person name="Sorensen J.L."/>
            <person name="Fitzpatrick D.A."/>
            <person name="Frisvad J.C."/>
            <person name="Nielsen K.L."/>
        </authorList>
    </citation>
    <scope>NUCLEOTIDE SEQUENCE</scope>
    <source>
        <strain evidence="2">IBT 29677</strain>
    </source>
</reference>
<dbReference type="GeneID" id="81366104"/>
<organism evidence="2 3">
    <name type="scientific">Penicillium cosmopolitanum</name>
    <dbReference type="NCBI Taxonomy" id="1131564"/>
    <lineage>
        <taxon>Eukaryota</taxon>
        <taxon>Fungi</taxon>
        <taxon>Dikarya</taxon>
        <taxon>Ascomycota</taxon>
        <taxon>Pezizomycotina</taxon>
        <taxon>Eurotiomycetes</taxon>
        <taxon>Eurotiomycetidae</taxon>
        <taxon>Eurotiales</taxon>
        <taxon>Aspergillaceae</taxon>
        <taxon>Penicillium</taxon>
    </lineage>
</organism>
<evidence type="ECO:0000313" key="3">
    <source>
        <dbReference type="Proteomes" id="UP001147747"/>
    </source>
</evidence>